<protein>
    <recommendedName>
        <fullName evidence="3">Ribosome-recycling factor</fullName>
        <shortName evidence="3">RRF</shortName>
    </recommendedName>
    <alternativeName>
        <fullName evidence="3">Ribosome-releasing factor</fullName>
    </alternativeName>
</protein>
<evidence type="ECO:0000256" key="4">
    <source>
        <dbReference type="SAM" id="Coils"/>
    </source>
</evidence>
<dbReference type="PANTHER" id="PTHR20982:SF3">
    <property type="entry name" value="MITOCHONDRIAL RIBOSOME RECYCLING FACTOR PSEUDO 1"/>
    <property type="match status" value="1"/>
</dbReference>
<dbReference type="SUPFAM" id="SSF55194">
    <property type="entry name" value="Ribosome recycling factor, RRF"/>
    <property type="match status" value="1"/>
</dbReference>
<dbReference type="HAMAP" id="MF_00040">
    <property type="entry name" value="RRF"/>
    <property type="match status" value="1"/>
</dbReference>
<evidence type="ECO:0000256" key="1">
    <source>
        <dbReference type="ARBA" id="ARBA00005912"/>
    </source>
</evidence>
<keyword evidence="2 3" id="KW-0648">Protein biosynthesis</keyword>
<comment type="similarity">
    <text evidence="1 3">Belongs to the RRF family.</text>
</comment>
<organism evidence="6 7">
    <name type="scientific">Candidatus Fervidibacter sacchari</name>
    <dbReference type="NCBI Taxonomy" id="1448929"/>
    <lineage>
        <taxon>Bacteria</taxon>
        <taxon>Candidatus Fervidibacterota</taxon>
        <taxon>Candidatus Fervidibacter</taxon>
    </lineage>
</organism>
<evidence type="ECO:0000259" key="5">
    <source>
        <dbReference type="Pfam" id="PF01765"/>
    </source>
</evidence>
<name>A0ABT2ESM2_9BACT</name>
<dbReference type="EMBL" id="JANUCP010000008">
    <property type="protein sequence ID" value="MCS3920927.1"/>
    <property type="molecule type" value="Genomic_DNA"/>
</dbReference>
<dbReference type="InterPro" id="IPR036191">
    <property type="entry name" value="RRF_sf"/>
</dbReference>
<dbReference type="Gene3D" id="1.10.132.20">
    <property type="entry name" value="Ribosome-recycling factor"/>
    <property type="match status" value="1"/>
</dbReference>
<evidence type="ECO:0000256" key="2">
    <source>
        <dbReference type="ARBA" id="ARBA00022917"/>
    </source>
</evidence>
<keyword evidence="4" id="KW-0175">Coiled coil</keyword>
<sequence length="191" mass="22119">MGMFAEPIKKILSDAEERMKKSVQVTSQELTSLRTGRASPAIFDGIKVEYYGSPYEVRELATITIPDARTIIIDPWDKQMLEPIRKAIMNSPLSLNPVNDGKVLRITLPPLTEERRRELLKVVNQRAEHGKIAIRNIRKDAQEELRKLDKQPGISEDMLRRAREELDKLTEKYVQEIEKLRKAKEKEVLEE</sequence>
<evidence type="ECO:0000313" key="7">
    <source>
        <dbReference type="Proteomes" id="UP001204798"/>
    </source>
</evidence>
<feature type="domain" description="Ribosome recycling factor" evidence="5">
    <location>
        <begin position="27"/>
        <end position="189"/>
    </location>
</feature>
<keyword evidence="3" id="KW-0963">Cytoplasm</keyword>
<accession>A0ABT2ESM2</accession>
<evidence type="ECO:0000313" key="6">
    <source>
        <dbReference type="EMBL" id="MCS3920927.1"/>
    </source>
</evidence>
<dbReference type="CDD" id="cd00520">
    <property type="entry name" value="RRF"/>
    <property type="match status" value="1"/>
</dbReference>
<dbReference type="InterPro" id="IPR002661">
    <property type="entry name" value="Ribosome_recyc_fac"/>
</dbReference>
<evidence type="ECO:0000256" key="3">
    <source>
        <dbReference type="HAMAP-Rule" id="MF_00040"/>
    </source>
</evidence>
<dbReference type="Pfam" id="PF01765">
    <property type="entry name" value="RRF"/>
    <property type="match status" value="1"/>
</dbReference>
<dbReference type="InterPro" id="IPR023584">
    <property type="entry name" value="Ribosome_recyc_fac_dom"/>
</dbReference>
<comment type="subcellular location">
    <subcellularLocation>
        <location evidence="3">Cytoplasm</location>
    </subcellularLocation>
</comment>
<reference evidence="6 7" key="1">
    <citation type="submission" date="2022-08" db="EMBL/GenBank/DDBJ databases">
        <title>Bacterial and archaeal communities from various locations to study Microbial Dark Matter (Phase II).</title>
        <authorList>
            <person name="Stepanauskas R."/>
        </authorList>
    </citation>
    <scope>NUCLEOTIDE SEQUENCE [LARGE SCALE GENOMIC DNA]</scope>
    <source>
        <strain evidence="6 7">PD1</strain>
    </source>
</reference>
<keyword evidence="7" id="KW-1185">Reference proteome</keyword>
<feature type="coiled-coil region" evidence="4">
    <location>
        <begin position="131"/>
        <end position="186"/>
    </location>
</feature>
<comment type="caution">
    <text evidence="6">The sequence shown here is derived from an EMBL/GenBank/DDBJ whole genome shotgun (WGS) entry which is preliminary data.</text>
</comment>
<dbReference type="PANTHER" id="PTHR20982">
    <property type="entry name" value="RIBOSOME RECYCLING FACTOR"/>
    <property type="match status" value="1"/>
</dbReference>
<dbReference type="Proteomes" id="UP001204798">
    <property type="component" value="Unassembled WGS sequence"/>
</dbReference>
<dbReference type="NCBIfam" id="TIGR00496">
    <property type="entry name" value="frr"/>
    <property type="match status" value="1"/>
</dbReference>
<gene>
    <name evidence="3" type="primary">frr</name>
    <name evidence="6" type="ORF">M2350_003368</name>
</gene>
<proteinExistence type="inferred from homology"/>
<comment type="function">
    <text evidence="3">Responsible for the release of ribosomes from messenger RNA at the termination of protein biosynthesis. May increase the efficiency of translation by recycling ribosomes from one round of translation to another.</text>
</comment>
<dbReference type="Gene3D" id="3.30.1360.40">
    <property type="match status" value="1"/>
</dbReference>